<organism evidence="1 2">
    <name type="scientific">Phytophthora boehmeriae</name>
    <dbReference type="NCBI Taxonomy" id="109152"/>
    <lineage>
        <taxon>Eukaryota</taxon>
        <taxon>Sar</taxon>
        <taxon>Stramenopiles</taxon>
        <taxon>Oomycota</taxon>
        <taxon>Peronosporomycetes</taxon>
        <taxon>Peronosporales</taxon>
        <taxon>Peronosporaceae</taxon>
        <taxon>Phytophthora</taxon>
    </lineage>
</organism>
<comment type="caution">
    <text evidence="1">The sequence shown here is derived from an EMBL/GenBank/DDBJ whole genome shotgun (WGS) entry which is preliminary data.</text>
</comment>
<evidence type="ECO:0008006" key="3">
    <source>
        <dbReference type="Google" id="ProtNLM"/>
    </source>
</evidence>
<dbReference type="EMBL" id="JAGDFL010000204">
    <property type="protein sequence ID" value="KAG7395489.1"/>
    <property type="molecule type" value="Genomic_DNA"/>
</dbReference>
<evidence type="ECO:0000313" key="2">
    <source>
        <dbReference type="Proteomes" id="UP000693981"/>
    </source>
</evidence>
<keyword evidence="2" id="KW-1185">Reference proteome</keyword>
<reference evidence="1" key="1">
    <citation type="submission" date="2021-02" db="EMBL/GenBank/DDBJ databases">
        <authorList>
            <person name="Palmer J.M."/>
        </authorList>
    </citation>
    <scope>NUCLEOTIDE SEQUENCE</scope>
    <source>
        <strain evidence="1">SCRP23</strain>
    </source>
</reference>
<dbReference type="Proteomes" id="UP000693981">
    <property type="component" value="Unassembled WGS sequence"/>
</dbReference>
<sequence length="220" mass="24746">MARYRKKLVDAASSHEKDIRLLWEEIRKLELQRKSIAASAPTTTTPWNVAAEYFRLFRHGYSAAKPLLAHESCVHLDFLRATMAPDVVDITSPNVEAMLENWRQFTLCYQDMDTTLVSLETCGESVIATSKTTLLITESALHSSFPQVVSNLQADQWRLVAAKLVGKTLEMNGVVRFDWDPATGRVVRMEYNTDMLTALLSLLGNVDDLSTSLSLLQRVL</sequence>
<gene>
    <name evidence="1" type="ORF">PHYBOEH_003719</name>
</gene>
<dbReference type="AlphaFoldDB" id="A0A8T1WUK9"/>
<accession>A0A8T1WUK9</accession>
<evidence type="ECO:0000313" key="1">
    <source>
        <dbReference type="EMBL" id="KAG7395489.1"/>
    </source>
</evidence>
<dbReference type="OrthoDB" id="102914at2759"/>
<protein>
    <recommendedName>
        <fullName evidence="3">Bzip transcription factor</fullName>
    </recommendedName>
</protein>
<name>A0A8T1WUK9_9STRA</name>
<proteinExistence type="predicted"/>